<proteinExistence type="inferred from homology"/>
<comment type="caution">
    <text evidence="2">The sequence shown here is derived from an EMBL/GenBank/DDBJ whole genome shotgun (WGS) entry which is preliminary data.</text>
</comment>
<dbReference type="Pfam" id="PF04520">
    <property type="entry name" value="Senescence_reg"/>
    <property type="match status" value="1"/>
</dbReference>
<organism evidence="2 3">
    <name type="scientific">Lupinus luteus</name>
    <name type="common">European yellow lupine</name>
    <dbReference type="NCBI Taxonomy" id="3873"/>
    <lineage>
        <taxon>Eukaryota</taxon>
        <taxon>Viridiplantae</taxon>
        <taxon>Streptophyta</taxon>
        <taxon>Embryophyta</taxon>
        <taxon>Tracheophyta</taxon>
        <taxon>Spermatophyta</taxon>
        <taxon>Magnoliopsida</taxon>
        <taxon>eudicotyledons</taxon>
        <taxon>Gunneridae</taxon>
        <taxon>Pentapetalae</taxon>
        <taxon>rosids</taxon>
        <taxon>fabids</taxon>
        <taxon>Fabales</taxon>
        <taxon>Fabaceae</taxon>
        <taxon>Papilionoideae</taxon>
        <taxon>50 kb inversion clade</taxon>
        <taxon>genistoids sensu lato</taxon>
        <taxon>core genistoids</taxon>
        <taxon>Genisteae</taxon>
        <taxon>Lupinus</taxon>
    </lineage>
</organism>
<dbReference type="Proteomes" id="UP001497480">
    <property type="component" value="Unassembled WGS sequence"/>
</dbReference>
<name>A0AAV1WKI2_LUPLU</name>
<dbReference type="EMBL" id="CAXHTB010000007">
    <property type="protein sequence ID" value="CAL0309763.1"/>
    <property type="molecule type" value="Genomic_DNA"/>
</dbReference>
<dbReference type="InterPro" id="IPR007608">
    <property type="entry name" value="Senescence_reg_S40"/>
</dbReference>
<dbReference type="AlphaFoldDB" id="A0AAV1WKI2"/>
<dbReference type="GO" id="GO:0010150">
    <property type="term" value="P:leaf senescence"/>
    <property type="evidence" value="ECO:0007669"/>
    <property type="project" value="UniProtKB-ARBA"/>
</dbReference>
<evidence type="ECO:0000313" key="2">
    <source>
        <dbReference type="EMBL" id="CAL0309763.1"/>
    </source>
</evidence>
<comment type="similarity">
    <text evidence="1">Belongs to the senescence regulator S40 family.</text>
</comment>
<sequence length="189" mass="21679">MEGKYNIVKQHSEIWRSLRDGDFEEEEVWSIIKDIPNYNSKDNESSNLTFPRTLPSAATMIPRTSSNNNSACSSLETNVLQQSAPLNIPMIYRNNKQNKNVPRFDDDYDFCHFFDGGEDSDDEEEELHNDDDDECGPKLPPHEFIARRFAMSQISSFSVFEGVGRTLKGRDLSKMRNDVLLKTGFLESL</sequence>
<protein>
    <recommendedName>
        <fullName evidence="4">Senescence regulator S40</fullName>
    </recommendedName>
</protein>
<gene>
    <name evidence="2" type="ORF">LLUT_LOCUS10823</name>
</gene>
<dbReference type="PANTHER" id="PTHR33083:SF82">
    <property type="entry name" value="SENESCENCE REGULATOR"/>
    <property type="match status" value="1"/>
</dbReference>
<keyword evidence="3" id="KW-1185">Reference proteome</keyword>
<accession>A0AAV1WKI2</accession>
<evidence type="ECO:0008006" key="4">
    <source>
        <dbReference type="Google" id="ProtNLM"/>
    </source>
</evidence>
<dbReference type="PANTHER" id="PTHR33083">
    <property type="entry name" value="EXPRESSED PROTEIN"/>
    <property type="match status" value="1"/>
</dbReference>
<evidence type="ECO:0000256" key="1">
    <source>
        <dbReference type="ARBA" id="ARBA00034773"/>
    </source>
</evidence>
<reference evidence="2 3" key="1">
    <citation type="submission" date="2024-03" db="EMBL/GenBank/DDBJ databases">
        <authorList>
            <person name="Martinez-Hernandez J."/>
        </authorList>
    </citation>
    <scope>NUCLEOTIDE SEQUENCE [LARGE SCALE GENOMIC DNA]</scope>
</reference>
<evidence type="ECO:0000313" key="3">
    <source>
        <dbReference type="Proteomes" id="UP001497480"/>
    </source>
</evidence>